<reference evidence="1 2" key="1">
    <citation type="submission" date="2020-06" db="EMBL/GenBank/DDBJ databases">
        <title>Nonomuraea sp. SMC257, a novel actinomycete isolated from soil.</title>
        <authorList>
            <person name="Chanama M."/>
        </authorList>
    </citation>
    <scope>NUCLEOTIDE SEQUENCE [LARGE SCALE GENOMIC DNA]</scope>
    <source>
        <strain evidence="1 2">SMC257</strain>
    </source>
</reference>
<accession>A0A7Y6M1I5</accession>
<gene>
    <name evidence="1" type="ORF">HTZ77_09610</name>
</gene>
<keyword evidence="2" id="KW-1185">Reference proteome</keyword>
<dbReference type="AlphaFoldDB" id="A0A7Y6M1I5"/>
<comment type="caution">
    <text evidence="1">The sequence shown here is derived from an EMBL/GenBank/DDBJ whole genome shotgun (WGS) entry which is preliminary data.</text>
</comment>
<name>A0A7Y6M1I5_9ACTN</name>
<dbReference type="EMBL" id="JABWGN010000003">
    <property type="protein sequence ID" value="NUW31683.1"/>
    <property type="molecule type" value="Genomic_DNA"/>
</dbReference>
<evidence type="ECO:0000313" key="1">
    <source>
        <dbReference type="EMBL" id="NUW31683.1"/>
    </source>
</evidence>
<protein>
    <submittedName>
        <fullName evidence="1">Uncharacterized protein</fullName>
    </submittedName>
</protein>
<sequence>MINNETRTVRLTVEVQDCGIAHLLDKEPGGYADTPAQSVGFIEVEQGCVNLHITHQWGPANFTVTIAGHDPGADPAGYEDIVEIVPPSSSPGRTWRARKTPSTTTTFRYGPRSLRTPLSSRPRVTLLSTFEIQKNSAALGAALIYFDASKNARGSLLFPSVSTAQGDAFVARHR</sequence>
<organism evidence="1 2">
    <name type="scientific">Nonomuraea montanisoli</name>
    <dbReference type="NCBI Taxonomy" id="2741721"/>
    <lineage>
        <taxon>Bacteria</taxon>
        <taxon>Bacillati</taxon>
        <taxon>Actinomycetota</taxon>
        <taxon>Actinomycetes</taxon>
        <taxon>Streptosporangiales</taxon>
        <taxon>Streptosporangiaceae</taxon>
        <taxon>Nonomuraea</taxon>
    </lineage>
</organism>
<dbReference type="Proteomes" id="UP000586042">
    <property type="component" value="Unassembled WGS sequence"/>
</dbReference>
<proteinExistence type="predicted"/>
<dbReference type="RefSeq" id="WP_175589118.1">
    <property type="nucleotide sequence ID" value="NZ_JABWGN010000003.1"/>
</dbReference>
<evidence type="ECO:0000313" key="2">
    <source>
        <dbReference type="Proteomes" id="UP000586042"/>
    </source>
</evidence>